<evidence type="ECO:0000313" key="1">
    <source>
        <dbReference type="EMBL" id="TWI57418.1"/>
    </source>
</evidence>
<dbReference type="AlphaFoldDB" id="A0A562QKW4"/>
<evidence type="ECO:0000313" key="2">
    <source>
        <dbReference type="Proteomes" id="UP000316905"/>
    </source>
</evidence>
<evidence type="ECO:0008006" key="3">
    <source>
        <dbReference type="Google" id="ProtNLM"/>
    </source>
</evidence>
<protein>
    <recommendedName>
        <fullName evidence="3">GNAT family N-acetyltransferase</fullName>
    </recommendedName>
</protein>
<keyword evidence="2" id="KW-1185">Reference proteome</keyword>
<sequence>MPCTIRAARQEDAASISHVIITALRETNARDYPPAIIKQVEKSFSPASVQELLA</sequence>
<accession>A0A562QKW4</accession>
<name>A0A562QKW4_9PSED</name>
<dbReference type="EMBL" id="VLKY01000002">
    <property type="protein sequence ID" value="TWI57418.1"/>
    <property type="molecule type" value="Genomic_DNA"/>
</dbReference>
<dbReference type="Proteomes" id="UP000316905">
    <property type="component" value="Unassembled WGS sequence"/>
</dbReference>
<gene>
    <name evidence="1" type="ORF">IQ22_00634</name>
</gene>
<dbReference type="Gene3D" id="3.40.630.30">
    <property type="match status" value="1"/>
</dbReference>
<proteinExistence type="predicted"/>
<reference evidence="1 2" key="1">
    <citation type="journal article" date="2015" name="Stand. Genomic Sci.">
        <title>Genomic Encyclopedia of Bacterial and Archaeal Type Strains, Phase III: the genomes of soil and plant-associated and newly described type strains.</title>
        <authorList>
            <person name="Whitman W.B."/>
            <person name="Woyke T."/>
            <person name="Klenk H.P."/>
            <person name="Zhou Y."/>
            <person name="Lilburn T.G."/>
            <person name="Beck B.J."/>
            <person name="De Vos P."/>
            <person name="Vandamme P."/>
            <person name="Eisen J.A."/>
            <person name="Garrity G."/>
            <person name="Hugenholtz P."/>
            <person name="Kyrpides N.C."/>
        </authorList>
    </citation>
    <scope>NUCLEOTIDE SEQUENCE [LARGE SCALE GENOMIC DNA]</scope>
    <source>
        <strain evidence="1 2">CGMCC 1.6858</strain>
    </source>
</reference>
<organism evidence="1 2">
    <name type="scientific">Pseudomonas duriflava</name>
    <dbReference type="NCBI Taxonomy" id="459528"/>
    <lineage>
        <taxon>Bacteria</taxon>
        <taxon>Pseudomonadati</taxon>
        <taxon>Pseudomonadota</taxon>
        <taxon>Gammaproteobacteria</taxon>
        <taxon>Pseudomonadales</taxon>
        <taxon>Pseudomonadaceae</taxon>
        <taxon>Pseudomonas</taxon>
    </lineage>
</organism>
<comment type="caution">
    <text evidence="1">The sequence shown here is derived from an EMBL/GenBank/DDBJ whole genome shotgun (WGS) entry which is preliminary data.</text>
</comment>